<dbReference type="InterPro" id="IPR003594">
    <property type="entry name" value="HATPase_dom"/>
</dbReference>
<dbReference type="PANTHER" id="PTHR43047">
    <property type="entry name" value="TWO-COMPONENT HISTIDINE PROTEIN KINASE"/>
    <property type="match status" value="1"/>
</dbReference>
<evidence type="ECO:0000256" key="3">
    <source>
        <dbReference type="ARBA" id="ARBA00022553"/>
    </source>
</evidence>
<dbReference type="SMART" id="SM00448">
    <property type="entry name" value="REC"/>
    <property type="match status" value="1"/>
</dbReference>
<sequence length="1035" mass="119184">MLTKYFLQIGLLLIICFCRISFAAASVDDRGYVLILNSYAESDVWANHVIDSIRMDRSIKEDICVEALNVLLENRVPEVQERVNYILEKYDSLPVCVVVLGSSGWAIFENLFKGVWKEVPVILCVREDYISPLDVILKKEEIDSHEIIPLREKLKGMNVALVECPVYIRETIDEMKHLLPEMKKVVLISDGLYESAQVRKKMRHVCQEYFPELEVSYFTEGRMTMDQMLDSIYSSDINQVGLLYFSWVQREKIANNKYLSANNHKAISYFDNHPIFALEDIGIHDGDMAGGYFYLGRDLAHTVAQTLRDIRNGKEVKEIPVQMAGKPGYYLSYPILQKAGIPTSLYPDNAVYLLAPEGFWERARYMVFAIAVLLVITYLLWGQVRLMKKERISRERELQLLQKYKTLFTNMPLAYIKHRLCYNAQGEVVDYLVEQVNPMFEKCFAKAEVVVGRKGSELSGNKYREYTLLYKKMFAEKKSFTFEYYYNKTQKYYEVINIASMEKDMVDIFCVDVTDLRKTKSMLESVNYKLAMALDVANITPWRWDLEKHTVLCDVNRPIELKHCVDNEDALAIPEEQYFSRIHKDDRKRVEAAYAALIAGKVDKIREEYRVLDKNEHHYAYEWVEAQATVDQRDENGKPLSLVGSSVVITARKQMELDLREAKEHAEESNRLKSAFLANMSHEIRTPLNAIVGFSNILASTETEEEKREYINIIENNNTLLLKLISDILDLSKIEAGSMEFVYSEFDLNALMRELEQTSCLRLPSASVEIKFDECLPECCIRSEKNRLTQVITNLLNNAIKFTKEGMIRFGYHLLEKDSLYFYVSDTGCGIDADKKDAVFERFVKLNNFIQGTGLGLPISKTIVERMGGKIGVESKIGQGTTFWFTIPYVAVKLHGQEMKEKKIVQQVVEKNKLKILIAEDNPSNYMLFESILKKDYQLIHAWNGREAVELFREHAPHLVVMDINMPELNGFQAVQEIRKISGTVPVIAVTAYAYASDEEKIMASGFDAYTAKPINANLLKSKIKTLLEKHLILF</sequence>
<dbReference type="InterPro" id="IPR003661">
    <property type="entry name" value="HisK_dim/P_dom"/>
</dbReference>
<dbReference type="Pfam" id="PF00072">
    <property type="entry name" value="Response_reg"/>
    <property type="match status" value="1"/>
</dbReference>
<evidence type="ECO:0000313" key="16">
    <source>
        <dbReference type="Proteomes" id="UP000270673"/>
    </source>
</evidence>
<dbReference type="InterPro" id="IPR001789">
    <property type="entry name" value="Sig_transdc_resp-reg_receiver"/>
</dbReference>
<dbReference type="Pfam" id="PF02518">
    <property type="entry name" value="HATPase_c"/>
    <property type="match status" value="1"/>
</dbReference>
<evidence type="ECO:0000256" key="1">
    <source>
        <dbReference type="ARBA" id="ARBA00000085"/>
    </source>
</evidence>
<feature type="domain" description="PAC" evidence="14">
    <location>
        <begin position="605"/>
        <end position="661"/>
    </location>
</feature>
<reference evidence="15 16" key="1">
    <citation type="submission" date="2018-10" db="EMBL/GenBank/DDBJ databases">
        <title>Butyricimonas faecalis sp. nov., isolated from human faeces and emended description of the genus Butyricimonas.</title>
        <authorList>
            <person name="Le Roy T."/>
            <person name="Van der Smissen P."/>
            <person name="Paquot A."/>
            <person name="Delzenne N."/>
            <person name="Muccioli G."/>
            <person name="Collet J.-F."/>
            <person name="Cani P.D."/>
        </authorList>
    </citation>
    <scope>NUCLEOTIDE SEQUENCE [LARGE SCALE GENOMIC DNA]</scope>
    <source>
        <strain evidence="15 16">H184</strain>
    </source>
</reference>
<evidence type="ECO:0000256" key="4">
    <source>
        <dbReference type="ARBA" id="ARBA00022679"/>
    </source>
</evidence>
<dbReference type="PROSITE" id="PS50110">
    <property type="entry name" value="RESPONSE_REGULATORY"/>
    <property type="match status" value="1"/>
</dbReference>
<feature type="signal peptide" evidence="11">
    <location>
        <begin position="1"/>
        <end position="23"/>
    </location>
</feature>
<keyword evidence="7" id="KW-0067">ATP-binding</keyword>
<dbReference type="InterPro" id="IPR036890">
    <property type="entry name" value="HATPase_C_sf"/>
</dbReference>
<dbReference type="Pfam" id="PF00512">
    <property type="entry name" value="HisKA"/>
    <property type="match status" value="1"/>
</dbReference>
<dbReference type="InterPro" id="IPR004358">
    <property type="entry name" value="Sig_transdc_His_kin-like_C"/>
</dbReference>
<dbReference type="OrthoDB" id="9796457at2"/>
<keyword evidence="6" id="KW-0418">Kinase</keyword>
<dbReference type="Gene3D" id="3.30.450.20">
    <property type="entry name" value="PAS domain"/>
    <property type="match status" value="1"/>
</dbReference>
<keyword evidence="16" id="KW-1185">Reference proteome</keyword>
<dbReference type="FunFam" id="1.10.287.130:FF:000002">
    <property type="entry name" value="Two-component osmosensing histidine kinase"/>
    <property type="match status" value="1"/>
</dbReference>
<dbReference type="SUPFAM" id="SSF55785">
    <property type="entry name" value="PYP-like sensor domain (PAS domain)"/>
    <property type="match status" value="1"/>
</dbReference>
<feature type="modified residue" description="4-aspartylphosphate" evidence="9">
    <location>
        <position position="963"/>
    </location>
</feature>
<evidence type="ECO:0000256" key="10">
    <source>
        <dbReference type="SAM" id="Phobius"/>
    </source>
</evidence>
<keyword evidence="3 9" id="KW-0597">Phosphoprotein</keyword>
<keyword evidence="5" id="KW-0547">Nucleotide-binding</keyword>
<dbReference type="SUPFAM" id="SSF52172">
    <property type="entry name" value="CheY-like"/>
    <property type="match status" value="1"/>
</dbReference>
<dbReference type="SMART" id="SM00388">
    <property type="entry name" value="HisKA"/>
    <property type="match status" value="1"/>
</dbReference>
<proteinExistence type="predicted"/>
<evidence type="ECO:0000259" key="12">
    <source>
        <dbReference type="PROSITE" id="PS50109"/>
    </source>
</evidence>
<dbReference type="InterPro" id="IPR005467">
    <property type="entry name" value="His_kinase_dom"/>
</dbReference>
<feature type="transmembrane region" description="Helical" evidence="10">
    <location>
        <begin position="363"/>
        <end position="381"/>
    </location>
</feature>
<keyword evidence="10" id="KW-0812">Transmembrane</keyword>
<evidence type="ECO:0000259" key="14">
    <source>
        <dbReference type="PROSITE" id="PS50113"/>
    </source>
</evidence>
<keyword evidence="10" id="KW-0472">Membrane</keyword>
<accession>A0A3Q9ITL1</accession>
<evidence type="ECO:0000256" key="7">
    <source>
        <dbReference type="ARBA" id="ARBA00022840"/>
    </source>
</evidence>
<dbReference type="CDD" id="cd17546">
    <property type="entry name" value="REC_hyHK_CKI1_RcsC-like"/>
    <property type="match status" value="1"/>
</dbReference>
<dbReference type="InterPro" id="IPR011006">
    <property type="entry name" value="CheY-like_superfamily"/>
</dbReference>
<name>A0A3Q9ITL1_9BACT</name>
<dbReference type="InterPro" id="IPR000700">
    <property type="entry name" value="PAS-assoc_C"/>
</dbReference>
<dbReference type="KEGG" id="buy:D8S85_20685"/>
<comment type="catalytic activity">
    <reaction evidence="1">
        <text>ATP + protein L-histidine = ADP + protein N-phospho-L-histidine.</text>
        <dbReference type="EC" id="2.7.13.3"/>
    </reaction>
</comment>
<dbReference type="GO" id="GO:0005524">
    <property type="term" value="F:ATP binding"/>
    <property type="evidence" value="ECO:0007669"/>
    <property type="project" value="UniProtKB-KW"/>
</dbReference>
<dbReference type="EC" id="2.7.13.3" evidence="2"/>
<dbReference type="SMART" id="SM00387">
    <property type="entry name" value="HATPase_c"/>
    <property type="match status" value="1"/>
</dbReference>
<dbReference type="AlphaFoldDB" id="A0A3Q9ITL1"/>
<dbReference type="EMBL" id="CP032819">
    <property type="protein sequence ID" value="AZS31725.1"/>
    <property type="molecule type" value="Genomic_DNA"/>
</dbReference>
<keyword evidence="8" id="KW-0902">Two-component regulatory system</keyword>
<dbReference type="InterPro" id="IPR013655">
    <property type="entry name" value="PAS_fold_3"/>
</dbReference>
<dbReference type="Gene3D" id="3.30.565.10">
    <property type="entry name" value="Histidine kinase-like ATPase, C-terminal domain"/>
    <property type="match status" value="1"/>
</dbReference>
<keyword evidence="10" id="KW-1133">Transmembrane helix</keyword>
<dbReference type="InterPro" id="IPR035965">
    <property type="entry name" value="PAS-like_dom_sf"/>
</dbReference>
<evidence type="ECO:0000256" key="5">
    <source>
        <dbReference type="ARBA" id="ARBA00022741"/>
    </source>
</evidence>
<organism evidence="15 16">
    <name type="scientific">Butyricimonas faecalis</name>
    <dbReference type="NCBI Taxonomy" id="2093856"/>
    <lineage>
        <taxon>Bacteria</taxon>
        <taxon>Pseudomonadati</taxon>
        <taxon>Bacteroidota</taxon>
        <taxon>Bacteroidia</taxon>
        <taxon>Bacteroidales</taxon>
        <taxon>Odoribacteraceae</taxon>
        <taxon>Butyricimonas</taxon>
    </lineage>
</organism>
<evidence type="ECO:0000256" key="9">
    <source>
        <dbReference type="PROSITE-ProRule" id="PRU00169"/>
    </source>
</evidence>
<dbReference type="SUPFAM" id="SSF55874">
    <property type="entry name" value="ATPase domain of HSP90 chaperone/DNA topoisomerase II/histidine kinase"/>
    <property type="match status" value="1"/>
</dbReference>
<dbReference type="CDD" id="cd16922">
    <property type="entry name" value="HATPase_EvgS-ArcB-TorS-like"/>
    <property type="match status" value="1"/>
</dbReference>
<dbReference type="RefSeq" id="WP_106624147.1">
    <property type="nucleotide sequence ID" value="NZ_CP032819.1"/>
</dbReference>
<dbReference type="PROSITE" id="PS50113">
    <property type="entry name" value="PAC"/>
    <property type="match status" value="1"/>
</dbReference>
<evidence type="ECO:0000256" key="6">
    <source>
        <dbReference type="ARBA" id="ARBA00022777"/>
    </source>
</evidence>
<evidence type="ECO:0000313" key="15">
    <source>
        <dbReference type="EMBL" id="AZS31725.1"/>
    </source>
</evidence>
<dbReference type="InterPro" id="IPR036097">
    <property type="entry name" value="HisK_dim/P_sf"/>
</dbReference>
<dbReference type="GO" id="GO:0000155">
    <property type="term" value="F:phosphorelay sensor kinase activity"/>
    <property type="evidence" value="ECO:0007669"/>
    <property type="project" value="InterPro"/>
</dbReference>
<dbReference type="CDD" id="cd00082">
    <property type="entry name" value="HisKA"/>
    <property type="match status" value="1"/>
</dbReference>
<protein>
    <recommendedName>
        <fullName evidence="2">histidine kinase</fullName>
        <ecNumber evidence="2">2.7.13.3</ecNumber>
    </recommendedName>
</protein>
<dbReference type="Pfam" id="PF08447">
    <property type="entry name" value="PAS_3"/>
    <property type="match status" value="1"/>
</dbReference>
<dbReference type="PROSITE" id="PS50109">
    <property type="entry name" value="HIS_KIN"/>
    <property type="match status" value="1"/>
</dbReference>
<keyword evidence="11" id="KW-0732">Signal</keyword>
<evidence type="ECO:0000256" key="8">
    <source>
        <dbReference type="ARBA" id="ARBA00023012"/>
    </source>
</evidence>
<feature type="domain" description="Response regulatory" evidence="13">
    <location>
        <begin position="915"/>
        <end position="1028"/>
    </location>
</feature>
<evidence type="ECO:0000256" key="2">
    <source>
        <dbReference type="ARBA" id="ARBA00012438"/>
    </source>
</evidence>
<gene>
    <name evidence="15" type="ORF">D8S85_20685</name>
</gene>
<dbReference type="SUPFAM" id="SSF47384">
    <property type="entry name" value="Homodimeric domain of signal transducing histidine kinase"/>
    <property type="match status" value="1"/>
</dbReference>
<dbReference type="Proteomes" id="UP000270673">
    <property type="component" value="Chromosome"/>
</dbReference>
<dbReference type="Gene3D" id="3.40.50.2300">
    <property type="match status" value="1"/>
</dbReference>
<evidence type="ECO:0000256" key="11">
    <source>
        <dbReference type="SAM" id="SignalP"/>
    </source>
</evidence>
<evidence type="ECO:0000259" key="13">
    <source>
        <dbReference type="PROSITE" id="PS50110"/>
    </source>
</evidence>
<feature type="domain" description="Histidine kinase" evidence="12">
    <location>
        <begin position="679"/>
        <end position="891"/>
    </location>
</feature>
<dbReference type="Gene3D" id="1.10.287.130">
    <property type="match status" value="1"/>
</dbReference>
<feature type="chain" id="PRO_5018624923" description="histidine kinase" evidence="11">
    <location>
        <begin position="24"/>
        <end position="1035"/>
    </location>
</feature>
<keyword evidence="4" id="KW-0808">Transferase</keyword>
<dbReference type="PRINTS" id="PR00344">
    <property type="entry name" value="BCTRLSENSOR"/>
</dbReference>